<proteinExistence type="predicted"/>
<feature type="signal peptide" evidence="1">
    <location>
        <begin position="1"/>
        <end position="20"/>
    </location>
</feature>
<keyword evidence="1" id="KW-0732">Signal</keyword>
<accession>A0A4Y7SD30</accession>
<evidence type="ECO:0000256" key="1">
    <source>
        <dbReference type="SAM" id="SignalP"/>
    </source>
</evidence>
<comment type="caution">
    <text evidence="2">The sequence shown here is derived from an EMBL/GenBank/DDBJ whole genome shotgun (WGS) entry which is preliminary data.</text>
</comment>
<sequence length="316" mass="36595">MPDMCPALYLLMAVFQSCCGDGSAFVEEVMSHDLGRRFAEATCTRAIQVANVAMDSQCPEGIYGYAAKLLKFVQSVYLYKDNRLRQYFDDRRFMITFTRMFNQLSQHFPDQGQLSDKLAEPIVNLGNILKSFAPWTMSPHILDILRLWEQGHASFLDQLFNHPDSQELWRTFWMTAQDRVRLYKRMQDEGWSTTCDNLSVDWLKSHRDKCLFVCQEYFDLLMLGLAERKDTRTPYSHQSRAFHVRYMEWLYEQHTAAVDAATRAVDDDNSTKGMITVFDCTGLEDSVNVLSIEDILQPLSQSSDPQTWPPYGFCKG</sequence>
<dbReference type="AlphaFoldDB" id="A0A4Y7SD30"/>
<reference evidence="2 3" key="1">
    <citation type="journal article" date="2019" name="Nat. Ecol. Evol.">
        <title>Megaphylogeny resolves global patterns of mushroom evolution.</title>
        <authorList>
            <person name="Varga T."/>
            <person name="Krizsan K."/>
            <person name="Foldi C."/>
            <person name="Dima B."/>
            <person name="Sanchez-Garcia M."/>
            <person name="Sanchez-Ramirez S."/>
            <person name="Szollosi G.J."/>
            <person name="Szarkandi J.G."/>
            <person name="Papp V."/>
            <person name="Albert L."/>
            <person name="Andreopoulos W."/>
            <person name="Angelini C."/>
            <person name="Antonin V."/>
            <person name="Barry K.W."/>
            <person name="Bougher N.L."/>
            <person name="Buchanan P."/>
            <person name="Buyck B."/>
            <person name="Bense V."/>
            <person name="Catcheside P."/>
            <person name="Chovatia M."/>
            <person name="Cooper J."/>
            <person name="Damon W."/>
            <person name="Desjardin D."/>
            <person name="Finy P."/>
            <person name="Geml J."/>
            <person name="Haridas S."/>
            <person name="Hughes K."/>
            <person name="Justo A."/>
            <person name="Karasinski D."/>
            <person name="Kautmanova I."/>
            <person name="Kiss B."/>
            <person name="Kocsube S."/>
            <person name="Kotiranta H."/>
            <person name="LaButti K.M."/>
            <person name="Lechner B.E."/>
            <person name="Liimatainen K."/>
            <person name="Lipzen A."/>
            <person name="Lukacs Z."/>
            <person name="Mihaltcheva S."/>
            <person name="Morgado L.N."/>
            <person name="Niskanen T."/>
            <person name="Noordeloos M.E."/>
            <person name="Ohm R.A."/>
            <person name="Ortiz-Santana B."/>
            <person name="Ovrebo C."/>
            <person name="Racz N."/>
            <person name="Riley R."/>
            <person name="Savchenko A."/>
            <person name="Shiryaev A."/>
            <person name="Soop K."/>
            <person name="Spirin V."/>
            <person name="Szebenyi C."/>
            <person name="Tomsovsky M."/>
            <person name="Tulloss R.E."/>
            <person name="Uehling J."/>
            <person name="Grigoriev I.V."/>
            <person name="Vagvolgyi C."/>
            <person name="Papp T."/>
            <person name="Martin F.M."/>
            <person name="Miettinen O."/>
            <person name="Hibbett D.S."/>
            <person name="Nagy L.G."/>
        </authorList>
    </citation>
    <scope>NUCLEOTIDE SEQUENCE [LARGE SCALE GENOMIC DNA]</scope>
    <source>
        <strain evidence="2 3">FP101781</strain>
    </source>
</reference>
<evidence type="ECO:0000313" key="2">
    <source>
        <dbReference type="EMBL" id="TEB19320.1"/>
    </source>
</evidence>
<name>A0A4Y7SD30_COPMI</name>
<dbReference type="EMBL" id="QPFP01000198">
    <property type="protein sequence ID" value="TEB19320.1"/>
    <property type="molecule type" value="Genomic_DNA"/>
</dbReference>
<gene>
    <name evidence="2" type="ORF">FA13DRAFT_1718968</name>
</gene>
<feature type="chain" id="PRO_5021487520" evidence="1">
    <location>
        <begin position="21"/>
        <end position="316"/>
    </location>
</feature>
<protein>
    <submittedName>
        <fullName evidence="2">Uncharacterized protein</fullName>
    </submittedName>
</protein>
<organism evidence="2 3">
    <name type="scientific">Coprinellus micaceus</name>
    <name type="common">Glistening ink-cap mushroom</name>
    <name type="synonym">Coprinus micaceus</name>
    <dbReference type="NCBI Taxonomy" id="71717"/>
    <lineage>
        <taxon>Eukaryota</taxon>
        <taxon>Fungi</taxon>
        <taxon>Dikarya</taxon>
        <taxon>Basidiomycota</taxon>
        <taxon>Agaricomycotina</taxon>
        <taxon>Agaricomycetes</taxon>
        <taxon>Agaricomycetidae</taxon>
        <taxon>Agaricales</taxon>
        <taxon>Agaricineae</taxon>
        <taxon>Psathyrellaceae</taxon>
        <taxon>Coprinellus</taxon>
    </lineage>
</organism>
<dbReference type="OrthoDB" id="3064914at2759"/>
<evidence type="ECO:0000313" key="3">
    <source>
        <dbReference type="Proteomes" id="UP000298030"/>
    </source>
</evidence>
<keyword evidence="3" id="KW-1185">Reference proteome</keyword>
<dbReference type="Proteomes" id="UP000298030">
    <property type="component" value="Unassembled WGS sequence"/>
</dbReference>